<name>A0A067KG77_JATCU</name>
<dbReference type="InterPro" id="IPR002100">
    <property type="entry name" value="TF_MADSbox"/>
</dbReference>
<dbReference type="InterPro" id="IPR050142">
    <property type="entry name" value="MADS-box/MEF2_TF"/>
</dbReference>
<evidence type="ECO:0000313" key="7">
    <source>
        <dbReference type="EMBL" id="KDP34023.1"/>
    </source>
</evidence>
<keyword evidence="5" id="KW-0539">Nucleus</keyword>
<dbReference type="CDD" id="cd00266">
    <property type="entry name" value="MADS_SRF_like"/>
    <property type="match status" value="1"/>
</dbReference>
<dbReference type="KEGG" id="jcu:105638077"/>
<dbReference type="GO" id="GO:0046983">
    <property type="term" value="F:protein dimerization activity"/>
    <property type="evidence" value="ECO:0007669"/>
    <property type="project" value="InterPro"/>
</dbReference>
<dbReference type="OrthoDB" id="1898716at2759"/>
<accession>A0A067KG77</accession>
<reference evidence="7 8" key="1">
    <citation type="journal article" date="2014" name="PLoS ONE">
        <title>Global Analysis of Gene Expression Profiles in Physic Nut (Jatropha curcas L.) Seedlings Exposed to Salt Stress.</title>
        <authorList>
            <person name="Zhang L."/>
            <person name="Zhang C."/>
            <person name="Wu P."/>
            <person name="Chen Y."/>
            <person name="Li M."/>
            <person name="Jiang H."/>
            <person name="Wu G."/>
        </authorList>
    </citation>
    <scope>NUCLEOTIDE SEQUENCE [LARGE SCALE GENOMIC DNA]</scope>
    <source>
        <strain evidence="8">cv. GZQX0401</strain>
        <tissue evidence="7">Young leaves</tissue>
    </source>
</reference>
<protein>
    <recommendedName>
        <fullName evidence="6">MADS-box domain-containing protein</fullName>
    </recommendedName>
</protein>
<dbReference type="GO" id="GO:0000981">
    <property type="term" value="F:DNA-binding transcription factor activity, RNA polymerase II-specific"/>
    <property type="evidence" value="ECO:0007669"/>
    <property type="project" value="InterPro"/>
</dbReference>
<evidence type="ECO:0000256" key="2">
    <source>
        <dbReference type="ARBA" id="ARBA00023015"/>
    </source>
</evidence>
<evidence type="ECO:0000256" key="5">
    <source>
        <dbReference type="ARBA" id="ARBA00023242"/>
    </source>
</evidence>
<evidence type="ECO:0000313" key="8">
    <source>
        <dbReference type="Proteomes" id="UP000027138"/>
    </source>
</evidence>
<feature type="domain" description="MADS-box" evidence="6">
    <location>
        <begin position="1"/>
        <end position="61"/>
    </location>
</feature>
<gene>
    <name evidence="7" type="ORF">JCGZ_07594</name>
</gene>
<keyword evidence="2" id="KW-0805">Transcription regulation</keyword>
<dbReference type="STRING" id="180498.A0A067KG77"/>
<dbReference type="Pfam" id="PF00319">
    <property type="entry name" value="SRF-TF"/>
    <property type="match status" value="1"/>
</dbReference>
<sequence>MGRKKLKISRLESNKARQIKYSKRKVGVLKKAKELSTLCDIDLAIIMFSPTEKPTLYVAHDKQLVTVLERLSSLSVEEREHRRAYTMRKVNKMANPEVAKKNSSLNKDEAVKPGQALQLQKNHLGELKQKLIEKSRILRDWKNPYTVDNLDQIKVMEEHLIASLERIKERKIQLWEQQKGHKASKAKRTN</sequence>
<dbReference type="GO" id="GO:0005634">
    <property type="term" value="C:nucleus"/>
    <property type="evidence" value="ECO:0007669"/>
    <property type="project" value="UniProtKB-SubCell"/>
</dbReference>
<organism evidence="7 8">
    <name type="scientific">Jatropha curcas</name>
    <name type="common">Barbados nut</name>
    <dbReference type="NCBI Taxonomy" id="180498"/>
    <lineage>
        <taxon>Eukaryota</taxon>
        <taxon>Viridiplantae</taxon>
        <taxon>Streptophyta</taxon>
        <taxon>Embryophyta</taxon>
        <taxon>Tracheophyta</taxon>
        <taxon>Spermatophyta</taxon>
        <taxon>Magnoliopsida</taxon>
        <taxon>eudicotyledons</taxon>
        <taxon>Gunneridae</taxon>
        <taxon>Pentapetalae</taxon>
        <taxon>rosids</taxon>
        <taxon>fabids</taxon>
        <taxon>Malpighiales</taxon>
        <taxon>Euphorbiaceae</taxon>
        <taxon>Crotonoideae</taxon>
        <taxon>Jatropheae</taxon>
        <taxon>Jatropha</taxon>
    </lineage>
</organism>
<keyword evidence="8" id="KW-1185">Reference proteome</keyword>
<dbReference type="EMBL" id="KK914539">
    <property type="protein sequence ID" value="KDP34023.1"/>
    <property type="molecule type" value="Genomic_DNA"/>
</dbReference>
<dbReference type="SUPFAM" id="SSF55455">
    <property type="entry name" value="SRF-like"/>
    <property type="match status" value="1"/>
</dbReference>
<dbReference type="GO" id="GO:0045944">
    <property type="term" value="P:positive regulation of transcription by RNA polymerase II"/>
    <property type="evidence" value="ECO:0007669"/>
    <property type="project" value="InterPro"/>
</dbReference>
<dbReference type="Gene3D" id="3.40.1810.10">
    <property type="entry name" value="Transcription factor, MADS-box"/>
    <property type="match status" value="1"/>
</dbReference>
<evidence type="ECO:0000256" key="4">
    <source>
        <dbReference type="ARBA" id="ARBA00023163"/>
    </source>
</evidence>
<dbReference type="PROSITE" id="PS50066">
    <property type="entry name" value="MADS_BOX_2"/>
    <property type="match status" value="1"/>
</dbReference>
<dbReference type="InterPro" id="IPR036879">
    <property type="entry name" value="TF_MADSbox_sf"/>
</dbReference>
<comment type="subcellular location">
    <subcellularLocation>
        <location evidence="1">Nucleus</location>
    </subcellularLocation>
</comment>
<dbReference type="Proteomes" id="UP000027138">
    <property type="component" value="Unassembled WGS sequence"/>
</dbReference>
<evidence type="ECO:0000259" key="6">
    <source>
        <dbReference type="PROSITE" id="PS50066"/>
    </source>
</evidence>
<dbReference type="PRINTS" id="PR00404">
    <property type="entry name" value="MADSDOMAIN"/>
</dbReference>
<evidence type="ECO:0000256" key="3">
    <source>
        <dbReference type="ARBA" id="ARBA00023125"/>
    </source>
</evidence>
<dbReference type="AlphaFoldDB" id="A0A067KG77"/>
<dbReference type="GO" id="GO:0000987">
    <property type="term" value="F:cis-regulatory region sequence-specific DNA binding"/>
    <property type="evidence" value="ECO:0007669"/>
    <property type="project" value="InterPro"/>
</dbReference>
<keyword evidence="4" id="KW-0804">Transcription</keyword>
<dbReference type="InterPro" id="IPR033897">
    <property type="entry name" value="SRF-like_MADS-box"/>
</dbReference>
<evidence type="ECO:0000256" key="1">
    <source>
        <dbReference type="ARBA" id="ARBA00004123"/>
    </source>
</evidence>
<dbReference type="SMART" id="SM00432">
    <property type="entry name" value="MADS"/>
    <property type="match status" value="1"/>
</dbReference>
<keyword evidence="3" id="KW-0238">DNA-binding</keyword>
<proteinExistence type="predicted"/>
<dbReference type="PANTHER" id="PTHR48019">
    <property type="entry name" value="SERUM RESPONSE FACTOR HOMOLOG"/>
    <property type="match status" value="1"/>
</dbReference>